<name>A0A812QW55_SYMPI</name>
<evidence type="ECO:0000313" key="2">
    <source>
        <dbReference type="EMBL" id="CAE7406259.1"/>
    </source>
</evidence>
<organism evidence="2 3">
    <name type="scientific">Symbiodinium pilosum</name>
    <name type="common">Dinoflagellate</name>
    <dbReference type="NCBI Taxonomy" id="2952"/>
    <lineage>
        <taxon>Eukaryota</taxon>
        <taxon>Sar</taxon>
        <taxon>Alveolata</taxon>
        <taxon>Dinophyceae</taxon>
        <taxon>Suessiales</taxon>
        <taxon>Symbiodiniaceae</taxon>
        <taxon>Symbiodinium</taxon>
    </lineage>
</organism>
<sequence length="180" mass="19217">LMERRLEATGPLIASQGASDGPESEADFLQSAILGAQEAGVPVDTAAVVTWVTRRISALVAAKAWADLAALVRNLKQDEFTSGLPGTSATELVYRSIRACSEEVLRLPLAAAAAKADSADAQDEELVERLTVVVNYVALLEPTEFEDEGLRQTLADLSQMSSMLELLQQPGTCSEDLVEK</sequence>
<comment type="caution">
    <text evidence="2">The sequence shown here is derived from an EMBL/GenBank/DDBJ whole genome shotgun (WGS) entry which is preliminary data.</text>
</comment>
<proteinExistence type="predicted"/>
<dbReference type="AlphaFoldDB" id="A0A812QW55"/>
<gene>
    <name evidence="2" type="ORF">SPIL2461_LOCUS10024</name>
</gene>
<dbReference type="Proteomes" id="UP000649617">
    <property type="component" value="Unassembled WGS sequence"/>
</dbReference>
<feature type="non-terminal residue" evidence="2">
    <location>
        <position position="180"/>
    </location>
</feature>
<evidence type="ECO:0000256" key="1">
    <source>
        <dbReference type="SAM" id="MobiDB-lite"/>
    </source>
</evidence>
<reference evidence="2" key="1">
    <citation type="submission" date="2021-02" db="EMBL/GenBank/DDBJ databases">
        <authorList>
            <person name="Dougan E. K."/>
            <person name="Rhodes N."/>
            <person name="Thang M."/>
            <person name="Chan C."/>
        </authorList>
    </citation>
    <scope>NUCLEOTIDE SEQUENCE</scope>
</reference>
<accession>A0A812QW55</accession>
<protein>
    <submittedName>
        <fullName evidence="2">Uncharacterized protein</fullName>
    </submittedName>
</protein>
<keyword evidence="3" id="KW-1185">Reference proteome</keyword>
<feature type="region of interest" description="Disordered" evidence="1">
    <location>
        <begin position="1"/>
        <end position="24"/>
    </location>
</feature>
<dbReference type="EMBL" id="CAJNIZ010018082">
    <property type="protein sequence ID" value="CAE7406259.1"/>
    <property type="molecule type" value="Genomic_DNA"/>
</dbReference>
<evidence type="ECO:0000313" key="3">
    <source>
        <dbReference type="Proteomes" id="UP000649617"/>
    </source>
</evidence>
<feature type="non-terminal residue" evidence="2">
    <location>
        <position position="1"/>
    </location>
</feature>